<dbReference type="PANTHER" id="PTHR30269">
    <property type="entry name" value="TRANSMEMBRANE PROTEIN YFCA"/>
    <property type="match status" value="1"/>
</dbReference>
<comment type="similarity">
    <text evidence="2 8">Belongs to the 4-toluene sulfonate uptake permease (TSUP) (TC 2.A.102) family.</text>
</comment>
<dbReference type="InterPro" id="IPR052017">
    <property type="entry name" value="TSUP"/>
</dbReference>
<evidence type="ECO:0000256" key="7">
    <source>
        <dbReference type="ARBA" id="ARBA00023136"/>
    </source>
</evidence>
<organism evidence="9 10">
    <name type="scientific">Pullulanibacillus pueri</name>
    <dbReference type="NCBI Taxonomy" id="1437324"/>
    <lineage>
        <taxon>Bacteria</taxon>
        <taxon>Bacillati</taxon>
        <taxon>Bacillota</taxon>
        <taxon>Bacilli</taxon>
        <taxon>Bacillales</taxon>
        <taxon>Sporolactobacillaceae</taxon>
        <taxon>Pullulanibacillus</taxon>
    </lineage>
</organism>
<dbReference type="AlphaFoldDB" id="A0A8J2ZTN9"/>
<keyword evidence="7 8" id="KW-0472">Membrane</keyword>
<feature type="transmembrane region" description="Helical" evidence="8">
    <location>
        <begin position="98"/>
        <end position="116"/>
    </location>
</feature>
<feature type="transmembrane region" description="Helical" evidence="8">
    <location>
        <begin position="72"/>
        <end position="91"/>
    </location>
</feature>
<evidence type="ECO:0000256" key="1">
    <source>
        <dbReference type="ARBA" id="ARBA00004651"/>
    </source>
</evidence>
<name>A0A8J2ZTN9_9BACL</name>
<evidence type="ECO:0000313" key="9">
    <source>
        <dbReference type="EMBL" id="GGH77523.1"/>
    </source>
</evidence>
<feature type="transmembrane region" description="Helical" evidence="8">
    <location>
        <begin position="12"/>
        <end position="39"/>
    </location>
</feature>
<reference evidence="9" key="2">
    <citation type="submission" date="2020-09" db="EMBL/GenBank/DDBJ databases">
        <authorList>
            <person name="Sun Q."/>
            <person name="Zhou Y."/>
        </authorList>
    </citation>
    <scope>NUCLEOTIDE SEQUENCE</scope>
    <source>
        <strain evidence="9">CGMCC 1.12777</strain>
    </source>
</reference>
<dbReference type="Proteomes" id="UP000656813">
    <property type="component" value="Unassembled WGS sequence"/>
</dbReference>
<evidence type="ECO:0000256" key="8">
    <source>
        <dbReference type="RuleBase" id="RU363041"/>
    </source>
</evidence>
<feature type="transmembrane region" description="Helical" evidence="8">
    <location>
        <begin position="228"/>
        <end position="246"/>
    </location>
</feature>
<evidence type="ECO:0000256" key="5">
    <source>
        <dbReference type="ARBA" id="ARBA00022692"/>
    </source>
</evidence>
<protein>
    <recommendedName>
        <fullName evidence="8">Probable membrane transporter protein</fullName>
    </recommendedName>
</protein>
<dbReference type="RefSeq" id="WP_188496259.1">
    <property type="nucleotide sequence ID" value="NZ_BMFV01000005.1"/>
</dbReference>
<comment type="subcellular location">
    <subcellularLocation>
        <location evidence="1 8">Cell membrane</location>
        <topology evidence="1 8">Multi-pass membrane protein</topology>
    </subcellularLocation>
</comment>
<accession>A0A8J2ZTN9</accession>
<evidence type="ECO:0000256" key="6">
    <source>
        <dbReference type="ARBA" id="ARBA00022989"/>
    </source>
</evidence>
<dbReference type="InterPro" id="IPR002781">
    <property type="entry name" value="TM_pro_TauE-like"/>
</dbReference>
<keyword evidence="4 8" id="KW-1003">Cell membrane</keyword>
<feature type="transmembrane region" description="Helical" evidence="8">
    <location>
        <begin position="169"/>
        <end position="188"/>
    </location>
</feature>
<keyword evidence="6 8" id="KW-1133">Transmembrane helix</keyword>
<sequence length="247" mass="26954">MDFGILELLIGLLVGLIIGFSKTGMPSLGVLAVAIMAIVFPAKASVGLLVPMLIVGDIFAVTYYRRRVIWKYLWQVMPWVIVGLICGFLVLDYSGNKLLQILIGAIVLILLVLHLIKARMDQKLEAKLDGSLWFSAILGILAGVTTMIGNAAGGIMSIYLLAKKLDKDAFVGTGAWFYLFVNVIKVPFHASLGLITWHTLHFDILMIPAIIGGALIGVIALKRVPQEWFQRIVLILTAIGGIRLLFG</sequence>
<dbReference type="PANTHER" id="PTHR30269:SF23">
    <property type="entry name" value="MEMBRANE TRANSPORTER PROTEIN YDHB-RELATED"/>
    <property type="match status" value="1"/>
</dbReference>
<feature type="transmembrane region" description="Helical" evidence="8">
    <location>
        <begin position="200"/>
        <end position="221"/>
    </location>
</feature>
<keyword evidence="3" id="KW-0813">Transport</keyword>
<proteinExistence type="inferred from homology"/>
<evidence type="ECO:0000256" key="3">
    <source>
        <dbReference type="ARBA" id="ARBA00022448"/>
    </source>
</evidence>
<comment type="caution">
    <text evidence="9">The sequence shown here is derived from an EMBL/GenBank/DDBJ whole genome shotgun (WGS) entry which is preliminary data.</text>
</comment>
<evidence type="ECO:0000256" key="2">
    <source>
        <dbReference type="ARBA" id="ARBA00009142"/>
    </source>
</evidence>
<evidence type="ECO:0000313" key="10">
    <source>
        <dbReference type="Proteomes" id="UP000656813"/>
    </source>
</evidence>
<reference evidence="9" key="1">
    <citation type="journal article" date="2014" name="Int. J. Syst. Evol. Microbiol.">
        <title>Complete genome sequence of Corynebacterium casei LMG S-19264T (=DSM 44701T), isolated from a smear-ripened cheese.</title>
        <authorList>
            <consortium name="US DOE Joint Genome Institute (JGI-PGF)"/>
            <person name="Walter F."/>
            <person name="Albersmeier A."/>
            <person name="Kalinowski J."/>
            <person name="Ruckert C."/>
        </authorList>
    </citation>
    <scope>NUCLEOTIDE SEQUENCE</scope>
    <source>
        <strain evidence="9">CGMCC 1.12777</strain>
    </source>
</reference>
<keyword evidence="5 8" id="KW-0812">Transmembrane</keyword>
<keyword evidence="10" id="KW-1185">Reference proteome</keyword>
<dbReference type="GO" id="GO:0005886">
    <property type="term" value="C:plasma membrane"/>
    <property type="evidence" value="ECO:0007669"/>
    <property type="project" value="UniProtKB-SubCell"/>
</dbReference>
<dbReference type="Pfam" id="PF01925">
    <property type="entry name" value="TauE"/>
    <property type="match status" value="1"/>
</dbReference>
<dbReference type="EMBL" id="BMFV01000005">
    <property type="protein sequence ID" value="GGH77523.1"/>
    <property type="molecule type" value="Genomic_DNA"/>
</dbReference>
<feature type="transmembrane region" description="Helical" evidence="8">
    <location>
        <begin position="136"/>
        <end position="162"/>
    </location>
</feature>
<gene>
    <name evidence="9" type="ORF">GCM10007096_09540</name>
</gene>
<evidence type="ECO:0000256" key="4">
    <source>
        <dbReference type="ARBA" id="ARBA00022475"/>
    </source>
</evidence>